<comment type="caution">
    <text evidence="7">The sequence shown here is derived from an EMBL/GenBank/DDBJ whole genome shotgun (WGS) entry which is preliminary data.</text>
</comment>
<organism evidence="7 8">
    <name type="scientific">Brevibacterium rongguiense</name>
    <dbReference type="NCBI Taxonomy" id="2695267"/>
    <lineage>
        <taxon>Bacteria</taxon>
        <taxon>Bacillati</taxon>
        <taxon>Actinomycetota</taxon>
        <taxon>Actinomycetes</taxon>
        <taxon>Micrococcales</taxon>
        <taxon>Brevibacteriaceae</taxon>
        <taxon>Brevibacterium</taxon>
    </lineage>
</organism>
<reference evidence="7 8" key="1">
    <citation type="submission" date="2020-01" db="EMBL/GenBank/DDBJ databases">
        <authorList>
            <person name="Deng T."/>
        </authorList>
    </citation>
    <scope>NUCLEOTIDE SEQUENCE [LARGE SCALE GENOMIC DNA]</scope>
    <source>
        <strain evidence="7 8">5221</strain>
    </source>
</reference>
<evidence type="ECO:0000259" key="6">
    <source>
        <dbReference type="Pfam" id="PF05154"/>
    </source>
</evidence>
<keyword evidence="2 5" id="KW-0812">Transmembrane</keyword>
<feature type="transmembrane region" description="Helical" evidence="5">
    <location>
        <begin position="41"/>
        <end position="62"/>
    </location>
</feature>
<dbReference type="InterPro" id="IPR007829">
    <property type="entry name" value="TM2"/>
</dbReference>
<feature type="transmembrane region" description="Helical" evidence="5">
    <location>
        <begin position="83"/>
        <end position="100"/>
    </location>
</feature>
<evidence type="ECO:0000256" key="1">
    <source>
        <dbReference type="ARBA" id="ARBA00004141"/>
    </source>
</evidence>
<dbReference type="PANTHER" id="PTHR21016">
    <property type="entry name" value="BETA-AMYLOID BINDING PROTEIN-RELATED"/>
    <property type="match status" value="1"/>
</dbReference>
<proteinExistence type="predicted"/>
<evidence type="ECO:0000256" key="5">
    <source>
        <dbReference type="SAM" id="Phobius"/>
    </source>
</evidence>
<keyword evidence="3 5" id="KW-1133">Transmembrane helix</keyword>
<keyword evidence="8" id="KW-1185">Reference proteome</keyword>
<evidence type="ECO:0000256" key="2">
    <source>
        <dbReference type="ARBA" id="ARBA00022692"/>
    </source>
</evidence>
<evidence type="ECO:0000313" key="7">
    <source>
        <dbReference type="EMBL" id="MYM19333.1"/>
    </source>
</evidence>
<feature type="transmembrane region" description="Helical" evidence="5">
    <location>
        <begin position="12"/>
        <end position="29"/>
    </location>
</feature>
<comment type="subcellular location">
    <subcellularLocation>
        <location evidence="1">Membrane</location>
        <topology evidence="1">Multi-pass membrane protein</topology>
    </subcellularLocation>
</comment>
<evidence type="ECO:0000313" key="8">
    <source>
        <dbReference type="Proteomes" id="UP000469215"/>
    </source>
</evidence>
<keyword evidence="4 5" id="KW-0472">Membrane</keyword>
<dbReference type="InterPro" id="IPR050932">
    <property type="entry name" value="TM2D1-3-like"/>
</dbReference>
<dbReference type="AlphaFoldDB" id="A0A6N9H5X2"/>
<dbReference type="EMBL" id="WWEQ01000014">
    <property type="protein sequence ID" value="MYM19333.1"/>
    <property type="molecule type" value="Genomic_DNA"/>
</dbReference>
<sequence length="142" mass="14583">MVFGTQTQKSDKSFVVTWLLAYFLGTFGADRFYLGKLGTGLLKLVTLGGLGIWSLVDVVIYLMGAGRDREGRPLAGYRKNIKLCLILTGVFVIVGLGASSCQARGIGDALSAGISAEAPAPISGAVPGGHPVGVAETGPLAS</sequence>
<dbReference type="GO" id="GO:0016020">
    <property type="term" value="C:membrane"/>
    <property type="evidence" value="ECO:0007669"/>
    <property type="project" value="UniProtKB-SubCell"/>
</dbReference>
<dbReference type="RefSeq" id="WP_160952766.1">
    <property type="nucleotide sequence ID" value="NZ_WWEQ01000014.1"/>
</dbReference>
<dbReference type="PANTHER" id="PTHR21016:SF25">
    <property type="entry name" value="TM2 DOMAIN-CONTAINING PROTEIN DDB_G0277895-RELATED"/>
    <property type="match status" value="1"/>
</dbReference>
<protein>
    <submittedName>
        <fullName evidence="7">NINE protein</fullName>
    </submittedName>
</protein>
<accession>A0A6N9H5X2</accession>
<feature type="domain" description="TM2" evidence="6">
    <location>
        <begin position="11"/>
        <end position="59"/>
    </location>
</feature>
<evidence type="ECO:0000256" key="4">
    <source>
        <dbReference type="ARBA" id="ARBA00023136"/>
    </source>
</evidence>
<evidence type="ECO:0000256" key="3">
    <source>
        <dbReference type="ARBA" id="ARBA00022989"/>
    </source>
</evidence>
<dbReference type="Pfam" id="PF05154">
    <property type="entry name" value="TM2"/>
    <property type="match status" value="1"/>
</dbReference>
<dbReference type="Proteomes" id="UP000469215">
    <property type="component" value="Unassembled WGS sequence"/>
</dbReference>
<name>A0A6N9H5X2_9MICO</name>
<gene>
    <name evidence="7" type="ORF">GSY69_04935</name>
</gene>